<comment type="similarity">
    <text evidence="1 5 6">Belongs to the bacterial ribosomal protein bL20 family.</text>
</comment>
<dbReference type="AlphaFoldDB" id="A0A1G2DWQ9"/>
<dbReference type="InterPro" id="IPR035566">
    <property type="entry name" value="Ribosomal_protein_bL20_C"/>
</dbReference>
<dbReference type="STRING" id="1801660.A2Z78_01580"/>
<dbReference type="SUPFAM" id="SSF74731">
    <property type="entry name" value="Ribosomal protein L20"/>
    <property type="match status" value="1"/>
</dbReference>
<dbReference type="GO" id="GO:0000027">
    <property type="term" value="P:ribosomal large subunit assembly"/>
    <property type="evidence" value="ECO:0007669"/>
    <property type="project" value="UniProtKB-UniRule"/>
</dbReference>
<evidence type="ECO:0000313" key="8">
    <source>
        <dbReference type="Proteomes" id="UP000176752"/>
    </source>
</evidence>
<dbReference type="GO" id="GO:0003735">
    <property type="term" value="F:structural constituent of ribosome"/>
    <property type="evidence" value="ECO:0007669"/>
    <property type="project" value="InterPro"/>
</dbReference>
<evidence type="ECO:0000256" key="1">
    <source>
        <dbReference type="ARBA" id="ARBA00007698"/>
    </source>
</evidence>
<dbReference type="GO" id="GO:0006412">
    <property type="term" value="P:translation"/>
    <property type="evidence" value="ECO:0007669"/>
    <property type="project" value="InterPro"/>
</dbReference>
<accession>A0A1G2DWQ9</accession>
<evidence type="ECO:0000313" key="7">
    <source>
        <dbReference type="EMBL" id="OGZ17420.1"/>
    </source>
</evidence>
<keyword evidence="2 5" id="KW-0689">Ribosomal protein</keyword>
<dbReference type="Gene3D" id="6.10.160.10">
    <property type="match status" value="1"/>
</dbReference>
<comment type="function">
    <text evidence="5 6">Binds directly to 23S ribosomal RNA and is necessary for the in vitro assembly process of the 50S ribosomal subunit. It is not involved in the protein synthesizing functions of that subunit.</text>
</comment>
<evidence type="ECO:0000256" key="4">
    <source>
        <dbReference type="ARBA" id="ARBA00035172"/>
    </source>
</evidence>
<keyword evidence="5 6" id="KW-0699">rRNA-binding</keyword>
<protein>
    <recommendedName>
        <fullName evidence="4 5">Large ribosomal subunit protein bL20</fullName>
    </recommendedName>
</protein>
<gene>
    <name evidence="5" type="primary">rplT</name>
    <name evidence="7" type="ORF">A2Z78_01580</name>
</gene>
<dbReference type="CDD" id="cd07026">
    <property type="entry name" value="Ribosomal_L20"/>
    <property type="match status" value="1"/>
</dbReference>
<dbReference type="Gene3D" id="1.10.1900.20">
    <property type="entry name" value="Ribosomal protein L20"/>
    <property type="match status" value="1"/>
</dbReference>
<dbReference type="GO" id="GO:0005840">
    <property type="term" value="C:ribosome"/>
    <property type="evidence" value="ECO:0007669"/>
    <property type="project" value="UniProtKB-KW"/>
</dbReference>
<organism evidence="7 8">
    <name type="scientific">Candidatus Nealsonbacteria bacterium RBG_13_36_15</name>
    <dbReference type="NCBI Taxonomy" id="1801660"/>
    <lineage>
        <taxon>Bacteria</taxon>
        <taxon>Candidatus Nealsoniibacteriota</taxon>
    </lineage>
</organism>
<dbReference type="PRINTS" id="PR00062">
    <property type="entry name" value="RIBOSOMALL20"/>
</dbReference>
<evidence type="ECO:0000256" key="3">
    <source>
        <dbReference type="ARBA" id="ARBA00023274"/>
    </source>
</evidence>
<dbReference type="InterPro" id="IPR005813">
    <property type="entry name" value="Ribosomal_bL20"/>
</dbReference>
<dbReference type="Pfam" id="PF00453">
    <property type="entry name" value="Ribosomal_L20"/>
    <property type="match status" value="1"/>
</dbReference>
<evidence type="ECO:0000256" key="5">
    <source>
        <dbReference type="HAMAP-Rule" id="MF_00382"/>
    </source>
</evidence>
<dbReference type="GO" id="GO:1990904">
    <property type="term" value="C:ribonucleoprotein complex"/>
    <property type="evidence" value="ECO:0007669"/>
    <property type="project" value="UniProtKB-KW"/>
</dbReference>
<comment type="caution">
    <text evidence="7">The sequence shown here is derived from an EMBL/GenBank/DDBJ whole genome shotgun (WGS) entry which is preliminary data.</text>
</comment>
<keyword evidence="5 6" id="KW-0694">RNA-binding</keyword>
<keyword evidence="3 5" id="KW-0687">Ribonucleoprotein</keyword>
<dbReference type="GO" id="GO:0019843">
    <property type="term" value="F:rRNA binding"/>
    <property type="evidence" value="ECO:0007669"/>
    <property type="project" value="UniProtKB-UniRule"/>
</dbReference>
<dbReference type="HAMAP" id="MF_00382">
    <property type="entry name" value="Ribosomal_bL20"/>
    <property type="match status" value="1"/>
</dbReference>
<dbReference type="NCBIfam" id="TIGR01032">
    <property type="entry name" value="rplT_bact"/>
    <property type="match status" value="1"/>
</dbReference>
<dbReference type="Proteomes" id="UP000176752">
    <property type="component" value="Unassembled WGS sequence"/>
</dbReference>
<dbReference type="FunFam" id="1.10.1900.20:FF:000001">
    <property type="entry name" value="50S ribosomal protein L20"/>
    <property type="match status" value="1"/>
</dbReference>
<evidence type="ECO:0000256" key="2">
    <source>
        <dbReference type="ARBA" id="ARBA00022980"/>
    </source>
</evidence>
<reference evidence="7 8" key="1">
    <citation type="journal article" date="2016" name="Nat. Commun.">
        <title>Thousands of microbial genomes shed light on interconnected biogeochemical processes in an aquifer system.</title>
        <authorList>
            <person name="Anantharaman K."/>
            <person name="Brown C.T."/>
            <person name="Hug L.A."/>
            <person name="Sharon I."/>
            <person name="Castelle C.J."/>
            <person name="Probst A.J."/>
            <person name="Thomas B.C."/>
            <person name="Singh A."/>
            <person name="Wilkins M.J."/>
            <person name="Karaoz U."/>
            <person name="Brodie E.L."/>
            <person name="Williams K.H."/>
            <person name="Hubbard S.S."/>
            <person name="Banfield J.F."/>
        </authorList>
    </citation>
    <scope>NUCLEOTIDE SEQUENCE [LARGE SCALE GENOMIC DNA]</scope>
</reference>
<sequence length="115" mass="13968">MVRVKKGKAAHKRRKHLLKYAKGFRWGRKSKYKLAKDALHHAWSYAYRDRRVKKREFRRLWQIKINAATRNLGLTYSRFINLLKKNKIEIDRKILAELAQNHPEIFEKIVEKVKK</sequence>
<evidence type="ECO:0000256" key="6">
    <source>
        <dbReference type="RuleBase" id="RU000560"/>
    </source>
</evidence>
<proteinExistence type="inferred from homology"/>
<name>A0A1G2DWQ9_9BACT</name>
<dbReference type="EMBL" id="MHLV01000027">
    <property type="protein sequence ID" value="OGZ17420.1"/>
    <property type="molecule type" value="Genomic_DNA"/>
</dbReference>
<dbReference type="PANTHER" id="PTHR10986">
    <property type="entry name" value="39S RIBOSOMAL PROTEIN L20"/>
    <property type="match status" value="1"/>
</dbReference>